<dbReference type="Proteomes" id="UP001201163">
    <property type="component" value="Unassembled WGS sequence"/>
</dbReference>
<name>A0AAD4Q9L8_9AGAM</name>
<comment type="caution">
    <text evidence="2">The sequence shown here is derived from an EMBL/GenBank/DDBJ whole genome shotgun (WGS) entry which is preliminary data.</text>
</comment>
<feature type="region of interest" description="Disordered" evidence="1">
    <location>
        <begin position="1"/>
        <end position="34"/>
    </location>
</feature>
<accession>A0AAD4Q9L8</accession>
<dbReference type="AlphaFoldDB" id="A0AAD4Q9L8"/>
<evidence type="ECO:0000256" key="1">
    <source>
        <dbReference type="SAM" id="MobiDB-lite"/>
    </source>
</evidence>
<organism evidence="2 3">
    <name type="scientific">Lactarius akahatsu</name>
    <dbReference type="NCBI Taxonomy" id="416441"/>
    <lineage>
        <taxon>Eukaryota</taxon>
        <taxon>Fungi</taxon>
        <taxon>Dikarya</taxon>
        <taxon>Basidiomycota</taxon>
        <taxon>Agaricomycotina</taxon>
        <taxon>Agaricomycetes</taxon>
        <taxon>Russulales</taxon>
        <taxon>Russulaceae</taxon>
        <taxon>Lactarius</taxon>
    </lineage>
</organism>
<protein>
    <submittedName>
        <fullName evidence="2">Uncharacterized protein</fullName>
    </submittedName>
</protein>
<sequence length="234" mass="25518">MIAPSRHLRSELGRRTTGTRTAQRVASPARLHEEKTRYAATLKAREWPIKKHGPSKEEIDLYPTTGSYSTQYGTSSSRPSSARATSSESACSAASKYKIWSASRSKKNVTSTSSVVRAGINGESPFEAALLERAQGCEVWGYDFTWTACPIWSVVLENGLSGLCVTRGAIVRRDEGIGEASPPFSFMRASRTESNSVYVNYNAGGKPRLAEYSFLNVRGDHSLVYEAADGADAY</sequence>
<evidence type="ECO:0000313" key="2">
    <source>
        <dbReference type="EMBL" id="KAH8983445.1"/>
    </source>
</evidence>
<reference evidence="2" key="1">
    <citation type="submission" date="2022-01" db="EMBL/GenBank/DDBJ databases">
        <title>Comparative genomics reveals a dynamic genome evolution in the ectomycorrhizal milk-cap (Lactarius) mushrooms.</title>
        <authorList>
            <consortium name="DOE Joint Genome Institute"/>
            <person name="Lebreton A."/>
            <person name="Tang N."/>
            <person name="Kuo A."/>
            <person name="LaButti K."/>
            <person name="Drula E."/>
            <person name="Barry K."/>
            <person name="Clum A."/>
            <person name="Lipzen A."/>
            <person name="Mousain D."/>
            <person name="Ng V."/>
            <person name="Wang R."/>
            <person name="Wang X."/>
            <person name="Dai Y."/>
            <person name="Henrissat B."/>
            <person name="Grigoriev I.V."/>
            <person name="Guerin-Laguette A."/>
            <person name="Yu F."/>
            <person name="Martin F.M."/>
        </authorList>
    </citation>
    <scope>NUCLEOTIDE SEQUENCE</scope>
    <source>
        <strain evidence="2">QP</strain>
    </source>
</reference>
<gene>
    <name evidence="2" type="ORF">EDB92DRAFT_2037898</name>
</gene>
<evidence type="ECO:0000313" key="3">
    <source>
        <dbReference type="Proteomes" id="UP001201163"/>
    </source>
</evidence>
<dbReference type="EMBL" id="JAKELL010000088">
    <property type="protein sequence ID" value="KAH8983445.1"/>
    <property type="molecule type" value="Genomic_DNA"/>
</dbReference>
<proteinExistence type="predicted"/>
<keyword evidence="3" id="KW-1185">Reference proteome</keyword>